<reference evidence="1 2" key="1">
    <citation type="submission" date="2019-06" db="EMBL/GenBank/DDBJ databases">
        <title>A chromosome-scale genome assembly of the European perch, Perca fluviatilis.</title>
        <authorList>
            <person name="Roques C."/>
            <person name="Zahm M."/>
            <person name="Cabau C."/>
            <person name="Klopp C."/>
            <person name="Bouchez O."/>
            <person name="Donnadieu C."/>
            <person name="Kuhl H."/>
            <person name="Gislard M."/>
            <person name="Guendouz S."/>
            <person name="Journot L."/>
            <person name="Haffray P."/>
            <person name="Bestin A."/>
            <person name="Morvezen R."/>
            <person name="Feron R."/>
            <person name="Wen M."/>
            <person name="Jouanno E."/>
            <person name="Herpin A."/>
            <person name="Schartl M."/>
            <person name="Postlethwait J."/>
            <person name="Schaerlinger B."/>
            <person name="Chardard D."/>
            <person name="Lecocq T."/>
            <person name="Poncet C."/>
            <person name="Jaffrelo L."/>
            <person name="Lampietro C."/>
            <person name="Guiguen Y."/>
        </authorList>
    </citation>
    <scope>NUCLEOTIDE SEQUENCE [LARGE SCALE GENOMIC DNA]</scope>
    <source>
        <tissue evidence="1">Blood</tissue>
    </source>
</reference>
<gene>
    <name evidence="1" type="ORF">PFLUV_G00206090</name>
</gene>
<dbReference type="Proteomes" id="UP000465112">
    <property type="component" value="Chromosome 17"/>
</dbReference>
<comment type="caution">
    <text evidence="1">The sequence shown here is derived from an EMBL/GenBank/DDBJ whole genome shotgun (WGS) entry which is preliminary data.</text>
</comment>
<dbReference type="EMBL" id="VHII01000017">
    <property type="protein sequence ID" value="KAF1377948.1"/>
    <property type="molecule type" value="Genomic_DNA"/>
</dbReference>
<proteinExistence type="predicted"/>
<keyword evidence="2" id="KW-1185">Reference proteome</keyword>
<name>A0A6A5EGD5_PERFL</name>
<protein>
    <submittedName>
        <fullName evidence="1">Uncharacterized protein</fullName>
    </submittedName>
</protein>
<evidence type="ECO:0000313" key="2">
    <source>
        <dbReference type="Proteomes" id="UP000465112"/>
    </source>
</evidence>
<sequence>MGQRVKLTNTDIMKIQLLYSCDVQKKMGKEISGGNNVPHLVTPANVTPPIVAYSGGQVSAKQTGEGSHI</sequence>
<dbReference type="AlphaFoldDB" id="A0A6A5EGD5"/>
<organism evidence="1 2">
    <name type="scientific">Perca fluviatilis</name>
    <name type="common">European perch</name>
    <dbReference type="NCBI Taxonomy" id="8168"/>
    <lineage>
        <taxon>Eukaryota</taxon>
        <taxon>Metazoa</taxon>
        <taxon>Chordata</taxon>
        <taxon>Craniata</taxon>
        <taxon>Vertebrata</taxon>
        <taxon>Euteleostomi</taxon>
        <taxon>Actinopterygii</taxon>
        <taxon>Neopterygii</taxon>
        <taxon>Teleostei</taxon>
        <taxon>Neoteleostei</taxon>
        <taxon>Acanthomorphata</taxon>
        <taxon>Eupercaria</taxon>
        <taxon>Perciformes</taxon>
        <taxon>Percoidei</taxon>
        <taxon>Percidae</taxon>
        <taxon>Percinae</taxon>
        <taxon>Perca</taxon>
    </lineage>
</organism>
<accession>A0A6A5EGD5</accession>
<evidence type="ECO:0000313" key="1">
    <source>
        <dbReference type="EMBL" id="KAF1377948.1"/>
    </source>
</evidence>